<accession>A0ABR9PUZ8</accession>
<dbReference type="Proteomes" id="UP001516472">
    <property type="component" value="Unassembled WGS sequence"/>
</dbReference>
<gene>
    <name evidence="2" type="ORF">G4177_26665</name>
</gene>
<organism evidence="2 3">
    <name type="scientific">Corallococcus soli</name>
    <dbReference type="NCBI Taxonomy" id="2710757"/>
    <lineage>
        <taxon>Bacteria</taxon>
        <taxon>Pseudomonadati</taxon>
        <taxon>Myxococcota</taxon>
        <taxon>Myxococcia</taxon>
        <taxon>Myxococcales</taxon>
        <taxon>Cystobacterineae</taxon>
        <taxon>Myxococcaceae</taxon>
        <taxon>Corallococcus</taxon>
    </lineage>
</organism>
<keyword evidence="3" id="KW-1185">Reference proteome</keyword>
<reference evidence="2 3" key="1">
    <citation type="submission" date="2020-02" db="EMBL/GenBank/DDBJ databases">
        <authorList>
            <person name="Babadi Z.K."/>
            <person name="Risdian C."/>
            <person name="Ebrahimipour G.H."/>
            <person name="Wink J."/>
        </authorList>
    </citation>
    <scope>NUCLEOTIDE SEQUENCE [LARGE SCALE GENOMIC DNA]</scope>
    <source>
        <strain evidence="2 3">ZKHCc1 1396</strain>
    </source>
</reference>
<comment type="caution">
    <text evidence="2">The sequence shown here is derived from an EMBL/GenBank/DDBJ whole genome shotgun (WGS) entry which is preliminary data.</text>
</comment>
<evidence type="ECO:0000313" key="3">
    <source>
        <dbReference type="Proteomes" id="UP001516472"/>
    </source>
</evidence>
<proteinExistence type="predicted"/>
<dbReference type="RefSeq" id="WP_193428957.1">
    <property type="nucleotide sequence ID" value="NZ_CBCSIP010000055.1"/>
</dbReference>
<dbReference type="EMBL" id="JAAIYO010000009">
    <property type="protein sequence ID" value="MBE4751758.1"/>
    <property type="molecule type" value="Genomic_DNA"/>
</dbReference>
<protein>
    <recommendedName>
        <fullName evidence="1">Cupin-like domain-containing protein</fullName>
    </recommendedName>
</protein>
<evidence type="ECO:0000259" key="1">
    <source>
        <dbReference type="Pfam" id="PF13621"/>
    </source>
</evidence>
<feature type="domain" description="Cupin-like" evidence="1">
    <location>
        <begin position="147"/>
        <end position="243"/>
    </location>
</feature>
<dbReference type="Pfam" id="PF13621">
    <property type="entry name" value="Cupin_8"/>
    <property type="match status" value="1"/>
</dbReference>
<evidence type="ECO:0000313" key="2">
    <source>
        <dbReference type="EMBL" id="MBE4751758.1"/>
    </source>
</evidence>
<sequence length="427" mass="47650">MTLPVEPPNRPATAPAAPRYTPAEGFWEHFLKEYWGQKPGVFRNVLPGLIATPDEVFEGIRASWARRETDVRSVYVNGRRCTPAESFTFAPKPEETFEPYLSRITAEQEVTFVVYGMQVHAPELWVRTREFISGFIARLGVPIDVELELFSGKYRATPRGPHRDDASNLSWILHGEKTMLVWPPDFFEKRGVPTATQRGQTWGRDLCDPEVYKQYQDEAVVLHAKEGELLYWPYTWWHMAVADKHDAPMMLNTCVYNRPKADALGVMLMGLMRQMELGRIDNFGRFDPAVGGDSPAPADIVATLAHLGGLCASEQMRGVLAERFVKHASSSGFTDVPARAPKALPADVGTVHIDARFPIAFRQDGEALRVWSNGHAITLPATPQQVELLTRLNAGTPVPVDLGRDAALRPLLEELQSTRVLSWGAPA</sequence>
<dbReference type="SUPFAM" id="SSF51197">
    <property type="entry name" value="Clavaminate synthase-like"/>
    <property type="match status" value="1"/>
</dbReference>
<dbReference type="Gene3D" id="2.60.120.650">
    <property type="entry name" value="Cupin"/>
    <property type="match status" value="1"/>
</dbReference>
<dbReference type="InterPro" id="IPR041667">
    <property type="entry name" value="Cupin_8"/>
</dbReference>
<name>A0ABR9PUZ8_9BACT</name>